<dbReference type="EMBL" id="MN988539">
    <property type="protein sequence ID" value="QIG74635.1"/>
    <property type="molecule type" value="Genomic_DNA"/>
</dbReference>
<sequence length="294" mass="30796">MADQFDGSGNQYPFGSFYADLASRLDNLEAIVGTAAGSVPDGSITSFKLADDAISGKTNSMVEKTTTLDGNDLLPVVSGTALFKAKISSLFTTALVKLKNAAGFTAGFNFLGTANRTYTLPDKNVVLDPGWEIIEEVNLAGIATYAKTGLDAYKELKLIGAVIPSVTTAIYMQTSSDGGSTWLSTANHLAAAFGMLNLASSVGGNGTTAGYTISWTSQNSNAYLYFDLMLASFNQATRMALMGQISGVDSNSYQFGYTLCGLSPTGVSVARNAIRIYVNSGTLSGKFTLLGKRG</sequence>
<evidence type="ECO:0000313" key="1">
    <source>
        <dbReference type="EMBL" id="QIG74635.1"/>
    </source>
</evidence>
<organism evidence="1 2">
    <name type="scientific">Rhizobium phage RHph_I20</name>
    <dbReference type="NCBI Taxonomy" id="2509730"/>
    <lineage>
        <taxon>Viruses</taxon>
        <taxon>Duplodnaviria</taxon>
        <taxon>Heunggongvirae</taxon>
        <taxon>Uroviricota</taxon>
        <taxon>Caudoviricetes</taxon>
        <taxon>Autographivirales</taxon>
        <taxon>Autographivirales incertae sedis</taxon>
        <taxon>Morelosvirus</taxon>
        <taxon>Morelosvirus RHphI20</taxon>
    </lineage>
</organism>
<proteinExistence type="predicted"/>
<protein>
    <submittedName>
        <fullName evidence="1">Uncharacterized protein</fullName>
    </submittedName>
</protein>
<gene>
    <name evidence="1" type="ORF">EVC11_053</name>
</gene>
<reference evidence="1" key="1">
    <citation type="submission" date="2020-01" db="EMBL/GenBank/DDBJ databases">
        <title>Patterns of diversity and host range of bacteriophage communities associated with bean-nodulatin bacteria.</title>
        <authorList>
            <person name="Vann Cauwenberghe J."/>
            <person name="Santamaria R.I."/>
            <person name="Bustos P."/>
            <person name="Juarez S."/>
            <person name="Gonzalez V."/>
        </authorList>
    </citation>
    <scope>NUCLEOTIDE SEQUENCE</scope>
</reference>
<evidence type="ECO:0000313" key="2">
    <source>
        <dbReference type="Proteomes" id="UP000623593"/>
    </source>
</evidence>
<name>A0A7S5RGT2_9CAUD</name>
<accession>A0A7S5RGT2</accession>
<dbReference type="Proteomes" id="UP000623593">
    <property type="component" value="Segment"/>
</dbReference>
<keyword evidence="2" id="KW-1185">Reference proteome</keyword>